<keyword evidence="5" id="KW-0812">Transmembrane</keyword>
<dbReference type="PANTHER" id="PTHR22722:SF14">
    <property type="entry name" value="MEGALIN, ISOFORM A"/>
    <property type="match status" value="1"/>
</dbReference>
<evidence type="ECO:0000256" key="11">
    <source>
        <dbReference type="ARBA" id="ARBA00023136"/>
    </source>
</evidence>
<dbReference type="Proteomes" id="UP000270924">
    <property type="component" value="Unassembled WGS sequence"/>
</dbReference>
<keyword evidence="15" id="KW-0325">Glycoprotein</keyword>
<feature type="repeat" description="LDL-receptor class B" evidence="18">
    <location>
        <begin position="568"/>
        <end position="611"/>
    </location>
</feature>
<dbReference type="SUPFAM" id="SSF57424">
    <property type="entry name" value="LDL receptor-like module"/>
    <property type="match status" value="8"/>
</dbReference>
<dbReference type="AlphaFoldDB" id="A0A3P7GIP4"/>
<evidence type="ECO:0000256" key="3">
    <source>
        <dbReference type="ARBA" id="ARBA00022536"/>
    </source>
</evidence>
<dbReference type="InterPro" id="IPR000742">
    <property type="entry name" value="EGF"/>
</dbReference>
<dbReference type="GO" id="GO:0006897">
    <property type="term" value="P:endocytosis"/>
    <property type="evidence" value="ECO:0007669"/>
    <property type="project" value="UniProtKB-KW"/>
</dbReference>
<keyword evidence="4" id="KW-0254">Endocytosis</keyword>
<reference evidence="20 21" key="1">
    <citation type="submission" date="2018-11" db="EMBL/GenBank/DDBJ databases">
        <authorList>
            <consortium name="Pathogen Informatics"/>
        </authorList>
    </citation>
    <scope>NUCLEOTIDE SEQUENCE [LARGE SCALE GENOMIC DNA]</scope>
</reference>
<evidence type="ECO:0000256" key="8">
    <source>
        <dbReference type="ARBA" id="ARBA00022737"/>
    </source>
</evidence>
<dbReference type="SUPFAM" id="SSF57196">
    <property type="entry name" value="EGF/Laminin"/>
    <property type="match status" value="2"/>
</dbReference>
<dbReference type="FunFam" id="4.10.400.10:FF:000002">
    <property type="entry name" value="Low-density lipoprotein receptor-related protein 1"/>
    <property type="match status" value="1"/>
</dbReference>
<protein>
    <recommendedName>
        <fullName evidence="19">EGF-like domain-containing protein</fullName>
    </recommendedName>
</protein>
<dbReference type="Pfam" id="PF00057">
    <property type="entry name" value="Ldl_recept_a"/>
    <property type="match status" value="6"/>
</dbReference>
<evidence type="ECO:0000256" key="13">
    <source>
        <dbReference type="ARBA" id="ARBA00023170"/>
    </source>
</evidence>
<name>A0A3P7GIP4_WUCBA</name>
<dbReference type="GO" id="GO:0005905">
    <property type="term" value="C:clathrin-coated pit"/>
    <property type="evidence" value="ECO:0007669"/>
    <property type="project" value="UniProtKB-KW"/>
</dbReference>
<keyword evidence="21" id="KW-1185">Reference proteome</keyword>
<dbReference type="Gene3D" id="2.10.25.10">
    <property type="entry name" value="Laminin"/>
    <property type="match status" value="1"/>
</dbReference>
<dbReference type="PROSITE" id="PS50068">
    <property type="entry name" value="LDLRA_2"/>
    <property type="match status" value="8"/>
</dbReference>
<evidence type="ECO:0000313" key="20">
    <source>
        <dbReference type="EMBL" id="VDM22528.1"/>
    </source>
</evidence>
<evidence type="ECO:0000256" key="15">
    <source>
        <dbReference type="ARBA" id="ARBA00023180"/>
    </source>
</evidence>
<keyword evidence="6" id="KW-0479">Metal-binding</keyword>
<gene>
    <name evidence="20" type="ORF">WBA_LOCUS12527</name>
</gene>
<keyword evidence="12 17" id="KW-1015">Disulfide bond</keyword>
<dbReference type="OrthoDB" id="72419at2759"/>
<feature type="domain" description="EGF-like" evidence="19">
    <location>
        <begin position="941"/>
        <end position="978"/>
    </location>
</feature>
<dbReference type="PROSITE" id="PS51120">
    <property type="entry name" value="LDLRB"/>
    <property type="match status" value="4"/>
</dbReference>
<keyword evidence="8" id="KW-0677">Repeat</keyword>
<keyword evidence="7" id="KW-0732">Signal</keyword>
<dbReference type="GO" id="GO:0005886">
    <property type="term" value="C:plasma membrane"/>
    <property type="evidence" value="ECO:0007669"/>
    <property type="project" value="TreeGrafter"/>
</dbReference>
<keyword evidence="3" id="KW-0245">EGF-like domain</keyword>
<feature type="disulfide bond" evidence="17">
    <location>
        <begin position="156"/>
        <end position="174"/>
    </location>
</feature>
<dbReference type="InterPro" id="IPR011042">
    <property type="entry name" value="6-blade_b-propeller_TolB-like"/>
</dbReference>
<dbReference type="CDD" id="cd00112">
    <property type="entry name" value="LDLa"/>
    <property type="match status" value="7"/>
</dbReference>
<feature type="disulfide bond" evidence="17">
    <location>
        <begin position="25"/>
        <end position="43"/>
    </location>
</feature>
<dbReference type="SMART" id="SM00135">
    <property type="entry name" value="LY"/>
    <property type="match status" value="8"/>
</dbReference>
<dbReference type="PRINTS" id="PR00261">
    <property type="entry name" value="LDLRECEPTOR"/>
</dbReference>
<keyword evidence="11" id="KW-0472">Membrane</keyword>
<dbReference type="Gene3D" id="4.10.400.10">
    <property type="entry name" value="Low-density Lipoprotein Receptor"/>
    <property type="match status" value="8"/>
</dbReference>
<feature type="domain" description="EGF-like" evidence="19">
    <location>
        <begin position="390"/>
        <end position="433"/>
    </location>
</feature>
<feature type="disulfide bond" evidence="17">
    <location>
        <begin position="210"/>
        <end position="225"/>
    </location>
</feature>
<evidence type="ECO:0000313" key="21">
    <source>
        <dbReference type="Proteomes" id="UP000270924"/>
    </source>
</evidence>
<dbReference type="GO" id="GO:0046872">
    <property type="term" value="F:metal ion binding"/>
    <property type="evidence" value="ECO:0007669"/>
    <property type="project" value="UniProtKB-KW"/>
</dbReference>
<evidence type="ECO:0000256" key="12">
    <source>
        <dbReference type="ARBA" id="ARBA00023157"/>
    </source>
</evidence>
<dbReference type="InterPro" id="IPR000033">
    <property type="entry name" value="LDLR_classB_rpt"/>
</dbReference>
<comment type="caution">
    <text evidence="17">Lacks conserved residue(s) required for the propagation of feature annotation.</text>
</comment>
<feature type="repeat" description="LDL-receptor class B" evidence="18">
    <location>
        <begin position="524"/>
        <end position="567"/>
    </location>
</feature>
<organism evidence="20 21">
    <name type="scientific">Wuchereria bancrofti</name>
    <dbReference type="NCBI Taxonomy" id="6293"/>
    <lineage>
        <taxon>Eukaryota</taxon>
        <taxon>Metazoa</taxon>
        <taxon>Ecdysozoa</taxon>
        <taxon>Nematoda</taxon>
        <taxon>Chromadorea</taxon>
        <taxon>Rhabditida</taxon>
        <taxon>Spirurina</taxon>
        <taxon>Spiruromorpha</taxon>
        <taxon>Filarioidea</taxon>
        <taxon>Onchocercidae</taxon>
        <taxon>Wuchereria</taxon>
    </lineage>
</organism>
<proteinExistence type="inferred from homology"/>
<evidence type="ECO:0000256" key="16">
    <source>
        <dbReference type="ARBA" id="ARBA00037878"/>
    </source>
</evidence>
<evidence type="ECO:0000256" key="5">
    <source>
        <dbReference type="ARBA" id="ARBA00022692"/>
    </source>
</evidence>
<dbReference type="FunFam" id="4.10.400.10:FF:000005">
    <property type="entry name" value="low-density lipoprotein receptor-related protein 1B"/>
    <property type="match status" value="2"/>
</dbReference>
<feature type="repeat" description="LDL-receptor class B" evidence="18">
    <location>
        <begin position="801"/>
        <end position="847"/>
    </location>
</feature>
<comment type="similarity">
    <text evidence="2">Belongs to the LDLR family.</text>
</comment>
<evidence type="ECO:0000256" key="10">
    <source>
        <dbReference type="ARBA" id="ARBA00022989"/>
    </source>
</evidence>
<dbReference type="EMBL" id="UYWW01012869">
    <property type="protein sequence ID" value="VDM22528.1"/>
    <property type="molecule type" value="Genomic_DNA"/>
</dbReference>
<dbReference type="SMART" id="SM00181">
    <property type="entry name" value="EGF"/>
    <property type="match status" value="3"/>
</dbReference>
<dbReference type="PROSITE" id="PS01209">
    <property type="entry name" value="LDLRA_1"/>
    <property type="match status" value="2"/>
</dbReference>
<comment type="subcellular location">
    <subcellularLocation>
        <location evidence="16">Membrane</location>
        <location evidence="16">Coated pit</location>
    </subcellularLocation>
    <subcellularLocation>
        <location evidence="1">Membrane</location>
        <topology evidence="1">Single-pass type I membrane protein</topology>
    </subcellularLocation>
</comment>
<evidence type="ECO:0000256" key="7">
    <source>
        <dbReference type="ARBA" id="ARBA00022729"/>
    </source>
</evidence>
<dbReference type="GO" id="GO:0043235">
    <property type="term" value="C:receptor complex"/>
    <property type="evidence" value="ECO:0007669"/>
    <property type="project" value="TreeGrafter"/>
</dbReference>
<evidence type="ECO:0000256" key="9">
    <source>
        <dbReference type="ARBA" id="ARBA00022837"/>
    </source>
</evidence>
<dbReference type="Pfam" id="PF00058">
    <property type="entry name" value="Ldl_recept_b"/>
    <property type="match status" value="4"/>
</dbReference>
<evidence type="ECO:0000256" key="4">
    <source>
        <dbReference type="ARBA" id="ARBA00022583"/>
    </source>
</evidence>
<evidence type="ECO:0000259" key="19">
    <source>
        <dbReference type="SMART" id="SM00181"/>
    </source>
</evidence>
<dbReference type="InterPro" id="IPR002172">
    <property type="entry name" value="LDrepeatLR_classA_rpt"/>
</dbReference>
<dbReference type="Gene3D" id="2.120.10.30">
    <property type="entry name" value="TolB, C-terminal domain"/>
    <property type="match status" value="2"/>
</dbReference>
<feature type="disulfide bond" evidence="17">
    <location>
        <begin position="149"/>
        <end position="161"/>
    </location>
</feature>
<evidence type="ECO:0000256" key="6">
    <source>
        <dbReference type="ARBA" id="ARBA00022723"/>
    </source>
</evidence>
<dbReference type="InParanoid" id="A0A3P7GIP4"/>
<evidence type="ECO:0000256" key="18">
    <source>
        <dbReference type="PROSITE-ProRule" id="PRU00461"/>
    </source>
</evidence>
<evidence type="ECO:0000256" key="14">
    <source>
        <dbReference type="ARBA" id="ARBA00023176"/>
    </source>
</evidence>
<dbReference type="FunFam" id="2.120.10.30:FF:000241">
    <property type="entry name" value="Low-density lipoprotein receptor-related protein 6"/>
    <property type="match status" value="1"/>
</dbReference>
<dbReference type="PANTHER" id="PTHR22722">
    <property type="entry name" value="LOW-DENSITY LIPOPROTEIN RECEPTOR-RELATED PROTEIN 2-RELATED"/>
    <property type="match status" value="1"/>
</dbReference>
<keyword evidence="13" id="KW-0675">Receptor</keyword>
<dbReference type="InterPro" id="IPR036055">
    <property type="entry name" value="LDL_receptor-like_sf"/>
</dbReference>
<keyword evidence="9" id="KW-0106">Calcium</keyword>
<accession>A0A3P7GIP4</accession>
<feature type="disulfide bond" evidence="17">
    <location>
        <begin position="108"/>
        <end position="120"/>
    </location>
</feature>
<dbReference type="OMA" id="CHERACA"/>
<dbReference type="InterPro" id="IPR051221">
    <property type="entry name" value="LDLR-related"/>
</dbReference>
<feature type="repeat" description="LDL-receptor class B" evidence="18">
    <location>
        <begin position="481"/>
        <end position="523"/>
    </location>
</feature>
<dbReference type="FunFam" id="4.10.400.10:FF:000011">
    <property type="entry name" value="Low-density lipoprotein receptor-related protein 1"/>
    <property type="match status" value="1"/>
</dbReference>
<feature type="domain" description="EGF-like" evidence="19">
    <location>
        <begin position="107"/>
        <end position="145"/>
    </location>
</feature>
<dbReference type="InterPro" id="IPR023415">
    <property type="entry name" value="LDLR_class-A_CS"/>
</dbReference>
<keyword evidence="14" id="KW-0168">Coated pit</keyword>
<evidence type="ECO:0000256" key="1">
    <source>
        <dbReference type="ARBA" id="ARBA00004479"/>
    </source>
</evidence>
<dbReference type="SMART" id="SM00192">
    <property type="entry name" value="LDLa"/>
    <property type="match status" value="8"/>
</dbReference>
<evidence type="ECO:0000256" key="17">
    <source>
        <dbReference type="PROSITE-ProRule" id="PRU00124"/>
    </source>
</evidence>
<evidence type="ECO:0000256" key="2">
    <source>
        <dbReference type="ARBA" id="ARBA00009939"/>
    </source>
</evidence>
<sequence length="997" mass="111516">MRTCQRDRHEIVEVLCASNSSQFLCANGRCIPNEWKCDGENDCLDGSDEKGSDDKPCFVEKECPPNTIRCNNTKKCIPQQYACDGDNDCGDYSDEDVKYCKNGEIPVCAARKFQCDNHRCIPEQWKCDSDNDCGDGSDEKLEMCSNTTCSSSQFTCGNGRCIPVYWLCDGDNDCYDNTDEDKERCPSALCRPDQFRCANKRQCISLKNHCDGQQDCDDGSDEDSCFSQNDKCTHNEFTCASDGLCIPIAWKCDGQKDCEDGSDEPESLCSSTQCASDHFKCANELMLNLFICFFFLQTWLCDGENDCGDNSDEDVEHGCQRSQLLSIRCPFEHMACPGSPDICIPFHNLCDGKDHCPGGTDEGGRCARDLCAADRAACTFKCHMSPDGPLCSCPFGEAVHARSCSQNCTDEKHGFTCSCEEGYTLDADKRTCKVTDGVQDMRIYVSNRNRIYWSDRFLENWHTFEARVENAIALAWDSVEDRIYWSDIREKKIYSATRNGTNVTVFISEGLDVTEGIALDWIARNLYWVDSSLNTIEVASLERSDARAVLIHENVDQPRGIAVDPRKGLLFWTDWGQNPRIERANMDGSERRVLVNSKIYWPNTIALDLTTNRLYFADSKLDYIDFVDYDGNGKILDTSGKNCISDMKPFLMLIQKTNIFGLSMDDAVNGTPSLSGMIPLAGLSNAYDADYDPESAEIFYLEHATTGRIISPNSLSESRIIQVMSSATNRTQIIASQIPDDPYAMAMDWIGQNMYVANKISQTIEVVRTKDMQYRATVLNNNLSPTAVANPVALAIDSDRGLLFWLDRGSGAISPKVARADLDGKNALVIVSNDLTELNHLALDTINQRLYFSESKAGRISYVTYDGQDRHYILNDVGKQPRGIAFFNNQLFYADSAFDSIEVTLLSNDGQLSQFQHFKKNVDQLINIRAISGRSAEHSHPCRTNNGNCEHLCIPKAFSQHYCMCATGYVLESATHCRLFDQSFLIVATKTQVTGIP</sequence>
<keyword evidence="10" id="KW-1133">Transmembrane helix</keyword>
<dbReference type="SUPFAM" id="SSF63825">
    <property type="entry name" value="YWTD domain"/>
    <property type="match status" value="2"/>
</dbReference>
<dbReference type="FunCoup" id="A0A3P7GIP4">
    <property type="interactions" value="1"/>
</dbReference>
<dbReference type="FunFam" id="4.10.400.10:FF:000001">
    <property type="entry name" value="Low-density lipoprotein receptor-related protein 1"/>
    <property type="match status" value="1"/>
</dbReference>
<feature type="disulfide bond" evidence="17">
    <location>
        <begin position="115"/>
        <end position="133"/>
    </location>
</feature>
<dbReference type="Pfam" id="PF14670">
    <property type="entry name" value="FXa_inhibition"/>
    <property type="match status" value="1"/>
</dbReference>